<dbReference type="AlphaFoldDB" id="A0A3L6PZS3"/>
<dbReference type="Proteomes" id="UP000275267">
    <property type="component" value="Unassembled WGS sequence"/>
</dbReference>
<gene>
    <name evidence="1" type="ORF">C2845_PM16G00300</name>
</gene>
<dbReference type="EMBL" id="PQIB02000015">
    <property type="protein sequence ID" value="RLM66019.1"/>
    <property type="molecule type" value="Genomic_DNA"/>
</dbReference>
<keyword evidence="2" id="KW-1185">Reference proteome</keyword>
<reference evidence="2" key="1">
    <citation type="journal article" date="2019" name="Nat. Commun.">
        <title>The genome of broomcorn millet.</title>
        <authorList>
            <person name="Zou C."/>
            <person name="Miki D."/>
            <person name="Li D."/>
            <person name="Tang Q."/>
            <person name="Xiao L."/>
            <person name="Rajput S."/>
            <person name="Deng P."/>
            <person name="Jia W."/>
            <person name="Huang R."/>
            <person name="Zhang M."/>
            <person name="Sun Y."/>
            <person name="Hu J."/>
            <person name="Fu X."/>
            <person name="Schnable P.S."/>
            <person name="Li F."/>
            <person name="Zhang H."/>
            <person name="Feng B."/>
            <person name="Zhu X."/>
            <person name="Liu R."/>
            <person name="Schnable J.C."/>
            <person name="Zhu J.-K."/>
            <person name="Zhang H."/>
        </authorList>
    </citation>
    <scope>NUCLEOTIDE SEQUENCE [LARGE SCALE GENOMIC DNA]</scope>
</reference>
<accession>A0A3L6PZS3</accession>
<evidence type="ECO:0000313" key="2">
    <source>
        <dbReference type="Proteomes" id="UP000275267"/>
    </source>
</evidence>
<proteinExistence type="predicted"/>
<evidence type="ECO:0000313" key="1">
    <source>
        <dbReference type="EMBL" id="RLM66019.1"/>
    </source>
</evidence>
<comment type="caution">
    <text evidence="1">The sequence shown here is derived from an EMBL/GenBank/DDBJ whole genome shotgun (WGS) entry which is preliminary data.</text>
</comment>
<sequence length="128" mass="12917">MAPPSLIQRASPTLAIHPGSEEQLAQIHAVALGNCTTVGGAQLSTAGGAPTSSSRVSLAPVLPLTTTPTVAIAPAGNTDVTGPIDGVEYVDPLDHTMTLTTPATVPPGALQTPDAAQLIYPGFVAEWR</sequence>
<protein>
    <submittedName>
        <fullName evidence="1">Uncharacterized protein</fullName>
    </submittedName>
</protein>
<organism evidence="1 2">
    <name type="scientific">Panicum miliaceum</name>
    <name type="common">Proso millet</name>
    <name type="synonym">Broomcorn millet</name>
    <dbReference type="NCBI Taxonomy" id="4540"/>
    <lineage>
        <taxon>Eukaryota</taxon>
        <taxon>Viridiplantae</taxon>
        <taxon>Streptophyta</taxon>
        <taxon>Embryophyta</taxon>
        <taxon>Tracheophyta</taxon>
        <taxon>Spermatophyta</taxon>
        <taxon>Magnoliopsida</taxon>
        <taxon>Liliopsida</taxon>
        <taxon>Poales</taxon>
        <taxon>Poaceae</taxon>
        <taxon>PACMAD clade</taxon>
        <taxon>Panicoideae</taxon>
        <taxon>Panicodae</taxon>
        <taxon>Paniceae</taxon>
        <taxon>Panicinae</taxon>
        <taxon>Panicum</taxon>
        <taxon>Panicum sect. Panicum</taxon>
    </lineage>
</organism>
<name>A0A3L6PZS3_PANMI</name>